<keyword evidence="2" id="KW-1003">Cell membrane</keyword>
<name>A0ABT9VTY6_9BACI</name>
<evidence type="ECO:0000256" key="2">
    <source>
        <dbReference type="ARBA" id="ARBA00022475"/>
    </source>
</evidence>
<evidence type="ECO:0000256" key="7">
    <source>
        <dbReference type="SAM" id="Phobius"/>
    </source>
</evidence>
<evidence type="ECO:0000256" key="5">
    <source>
        <dbReference type="ARBA" id="ARBA00023136"/>
    </source>
</evidence>
<proteinExistence type="predicted"/>
<keyword evidence="3 7" id="KW-0812">Transmembrane</keyword>
<evidence type="ECO:0000313" key="10">
    <source>
        <dbReference type="Proteomes" id="UP001235840"/>
    </source>
</evidence>
<dbReference type="PROSITE" id="PS51849">
    <property type="entry name" value="RSGI_N"/>
    <property type="match status" value="1"/>
</dbReference>
<sequence>MSKGVILEIDNEQAIVLTNEGEFRAVNIQNQQGCRVGDEVPIPHVHIVEKVKPRKSRKSFRAPLIVAASFLFVFVSVFAFGALFQEDEAIAFVSLDINPSVEISIDRDFNVLSITGWNQEGLKLIDYLDDELGKHLDYVAFDIIKAAKNLGYLNGNHDILLSTTFLSESTQKQFDMGLDKIYDGLEDKVLDQAFHEHETGSQEENQVPLTVSNRGGTIIEQDEDPSISIHRMVTTYDDREEALKHGISPARYVIYLAALEQGLELEIGELKEMAISQIAQRVGGLELAIGNSFFENIYRRNLPEEPTLPEESEEEVEWALEEEEELEEAIVDATEPEKPPVVEPPTVVPPAPSNPSPNQGNQDNDKDKGKDKDNDKGSKELATNKPDDIDKGEDEEKETATDRPDKDSKNLQTNGKKDDQDKEEKDKDSKEDKDEKKDSDTKFANDRDSNDQGQDEDSRGTVRDDRNKDRGTANDPPGNDTGIADDKITDDGIDRNVPDKNINNKELDKGIKDDNKQNIQDHFFNNDHRQQAKQDI</sequence>
<evidence type="ECO:0000256" key="4">
    <source>
        <dbReference type="ARBA" id="ARBA00022989"/>
    </source>
</evidence>
<accession>A0ABT9VTY6</accession>
<dbReference type="RefSeq" id="WP_307390033.1">
    <property type="nucleotide sequence ID" value="NZ_BAAADK010000021.1"/>
</dbReference>
<dbReference type="EMBL" id="JAUSTY010000001">
    <property type="protein sequence ID" value="MDQ0164442.1"/>
    <property type="molecule type" value="Genomic_DNA"/>
</dbReference>
<dbReference type="InterPro" id="IPR055431">
    <property type="entry name" value="RsgI_M"/>
</dbReference>
<feature type="compositionally biased region" description="Basic and acidic residues" evidence="6">
    <location>
        <begin position="398"/>
        <end position="472"/>
    </location>
</feature>
<gene>
    <name evidence="9" type="ORF">J2S11_000341</name>
</gene>
<protein>
    <recommendedName>
        <fullName evidence="8">RsgI N-terminal anti-sigma domain-containing protein</fullName>
    </recommendedName>
</protein>
<comment type="caution">
    <text evidence="9">The sequence shown here is derived from an EMBL/GenBank/DDBJ whole genome shotgun (WGS) entry which is preliminary data.</text>
</comment>
<feature type="region of interest" description="Disordered" evidence="6">
    <location>
        <begin position="332"/>
        <end position="515"/>
    </location>
</feature>
<evidence type="ECO:0000256" key="3">
    <source>
        <dbReference type="ARBA" id="ARBA00022692"/>
    </source>
</evidence>
<reference evidence="9 10" key="1">
    <citation type="submission" date="2023-07" db="EMBL/GenBank/DDBJ databases">
        <title>Genomic Encyclopedia of Type Strains, Phase IV (KMG-IV): sequencing the most valuable type-strain genomes for metagenomic binning, comparative biology and taxonomic classification.</title>
        <authorList>
            <person name="Goeker M."/>
        </authorList>
    </citation>
    <scope>NUCLEOTIDE SEQUENCE [LARGE SCALE GENOMIC DNA]</scope>
    <source>
        <strain evidence="9 10">DSM 12751</strain>
    </source>
</reference>
<keyword evidence="10" id="KW-1185">Reference proteome</keyword>
<dbReference type="Pfam" id="PF23750">
    <property type="entry name" value="RsgI_M"/>
    <property type="match status" value="1"/>
</dbReference>
<evidence type="ECO:0000256" key="6">
    <source>
        <dbReference type="SAM" id="MobiDB-lite"/>
    </source>
</evidence>
<dbReference type="InterPro" id="IPR024449">
    <property type="entry name" value="Anti-sigma_RsgI_N"/>
</dbReference>
<feature type="compositionally biased region" description="Basic and acidic residues" evidence="6">
    <location>
        <begin position="363"/>
        <end position="379"/>
    </location>
</feature>
<feature type="compositionally biased region" description="Basic and acidic residues" evidence="6">
    <location>
        <begin position="484"/>
        <end position="515"/>
    </location>
</feature>
<feature type="transmembrane region" description="Helical" evidence="7">
    <location>
        <begin position="62"/>
        <end position="84"/>
    </location>
</feature>
<keyword evidence="5 7" id="KW-0472">Membrane</keyword>
<evidence type="ECO:0000313" key="9">
    <source>
        <dbReference type="EMBL" id="MDQ0164442.1"/>
    </source>
</evidence>
<evidence type="ECO:0000256" key="1">
    <source>
        <dbReference type="ARBA" id="ARBA00004162"/>
    </source>
</evidence>
<keyword evidence="4 7" id="KW-1133">Transmembrane helix</keyword>
<feature type="domain" description="RsgI N-terminal anti-sigma" evidence="8">
    <location>
        <begin position="2"/>
        <end position="51"/>
    </location>
</feature>
<comment type="subcellular location">
    <subcellularLocation>
        <location evidence="1">Cell membrane</location>
        <topology evidence="1">Single-pass membrane protein</topology>
    </subcellularLocation>
</comment>
<dbReference type="Proteomes" id="UP001235840">
    <property type="component" value="Unassembled WGS sequence"/>
</dbReference>
<dbReference type="Pfam" id="PF12791">
    <property type="entry name" value="RsgI_N"/>
    <property type="match status" value="1"/>
</dbReference>
<evidence type="ECO:0000259" key="8">
    <source>
        <dbReference type="PROSITE" id="PS51849"/>
    </source>
</evidence>
<feature type="compositionally biased region" description="Pro residues" evidence="6">
    <location>
        <begin position="341"/>
        <end position="355"/>
    </location>
</feature>
<organism evidence="9 10">
    <name type="scientific">Caldalkalibacillus horti</name>
    <dbReference type="NCBI Taxonomy" id="77523"/>
    <lineage>
        <taxon>Bacteria</taxon>
        <taxon>Bacillati</taxon>
        <taxon>Bacillota</taxon>
        <taxon>Bacilli</taxon>
        <taxon>Bacillales</taxon>
        <taxon>Bacillaceae</taxon>
        <taxon>Caldalkalibacillus</taxon>
    </lineage>
</organism>